<dbReference type="AlphaFoldDB" id="A0A1E5RKB2"/>
<accession>A0A1E5RKB2</accession>
<dbReference type="VEuPathDB" id="FungiDB:AWRI3580_g2969"/>
<dbReference type="Proteomes" id="UP000095358">
    <property type="component" value="Unassembled WGS sequence"/>
</dbReference>
<dbReference type="OrthoDB" id="20086at2759"/>
<comment type="caution">
    <text evidence="1">The sequence shown here is derived from an EMBL/GenBank/DDBJ whole genome shotgun (WGS) entry which is preliminary data.</text>
</comment>
<evidence type="ECO:0000313" key="1">
    <source>
        <dbReference type="EMBL" id="OEJ86993.1"/>
    </source>
</evidence>
<organism evidence="1 2">
    <name type="scientific">Hanseniaspora uvarum</name>
    <name type="common">Yeast</name>
    <name type="synonym">Kloeckera apiculata</name>
    <dbReference type="NCBI Taxonomy" id="29833"/>
    <lineage>
        <taxon>Eukaryota</taxon>
        <taxon>Fungi</taxon>
        <taxon>Dikarya</taxon>
        <taxon>Ascomycota</taxon>
        <taxon>Saccharomycotina</taxon>
        <taxon>Saccharomycetes</taxon>
        <taxon>Saccharomycodales</taxon>
        <taxon>Saccharomycodaceae</taxon>
        <taxon>Hanseniaspora</taxon>
    </lineage>
</organism>
<name>A0A1E5RKB2_HANUV</name>
<reference evidence="2" key="1">
    <citation type="journal article" date="2016" name="Genome Announc.">
        <title>Genome sequences of three species of Hanseniaspora isolated from spontaneous wine fermentations.</title>
        <authorList>
            <person name="Sternes P.R."/>
            <person name="Lee D."/>
            <person name="Kutyna D.R."/>
            <person name="Borneman A.R."/>
        </authorList>
    </citation>
    <scope>NUCLEOTIDE SEQUENCE [LARGE SCALE GENOMIC DNA]</scope>
    <source>
        <strain evidence="2">AWRI3580</strain>
    </source>
</reference>
<keyword evidence="2" id="KW-1185">Reference proteome</keyword>
<evidence type="ECO:0000313" key="2">
    <source>
        <dbReference type="Proteomes" id="UP000095358"/>
    </source>
</evidence>
<proteinExistence type="predicted"/>
<dbReference type="EMBL" id="LPNN01000005">
    <property type="protein sequence ID" value="OEJ86993.1"/>
    <property type="molecule type" value="Genomic_DNA"/>
</dbReference>
<protein>
    <submittedName>
        <fullName evidence="1">Uncharacterized protein YAE1</fullName>
    </submittedName>
</protein>
<sequence>MMAVNSSDEDIFFSGDEYNGGEASSNYTKNEHNAHYKQGYVDGVSTFNNDLIQQNCDSTFRVGNQLGFRIGKLIGKIQYLLRHDETNMNKFLDKLNVNSILQEKNFDDDYKNFLNDEYILSIEKEFYDFINEK</sequence>
<gene>
    <name evidence="1" type="ORF">AWRI3580_g2969</name>
</gene>